<protein>
    <submittedName>
        <fullName evidence="1">Uncharacterized protein</fullName>
    </submittedName>
</protein>
<dbReference type="EMBL" id="GIFC01005167">
    <property type="protein sequence ID" value="MXU87250.1"/>
    <property type="molecule type" value="Transcribed_RNA"/>
</dbReference>
<accession>A0A6B0UDH1</accession>
<reference evidence="1" key="1">
    <citation type="submission" date="2019-12" db="EMBL/GenBank/DDBJ databases">
        <title>An insight into the sialome of adult female Ixodes ricinus ticks feeding for 6 days.</title>
        <authorList>
            <person name="Perner J."/>
            <person name="Ribeiro J.M.C."/>
        </authorList>
    </citation>
    <scope>NUCLEOTIDE SEQUENCE</scope>
    <source>
        <strain evidence="1">Semi-engorged</strain>
        <tissue evidence="1">Salivary glands</tissue>
    </source>
</reference>
<dbReference type="AlphaFoldDB" id="A0A6B0UDH1"/>
<proteinExistence type="predicted"/>
<name>A0A6B0UDH1_IXORI</name>
<sequence length="95" mass="10425">MVMFEFVAVKILLCISRIKAFFDLSGDARARSALRESEKITAALIFLLIIVSTATSRAYDSAEKTVACVLSRFTILHDGPTTAHPTLLLHFVPSV</sequence>
<evidence type="ECO:0000313" key="1">
    <source>
        <dbReference type="EMBL" id="MXU87250.1"/>
    </source>
</evidence>
<organism evidence="1">
    <name type="scientific">Ixodes ricinus</name>
    <name type="common">Common tick</name>
    <name type="synonym">Acarus ricinus</name>
    <dbReference type="NCBI Taxonomy" id="34613"/>
    <lineage>
        <taxon>Eukaryota</taxon>
        <taxon>Metazoa</taxon>
        <taxon>Ecdysozoa</taxon>
        <taxon>Arthropoda</taxon>
        <taxon>Chelicerata</taxon>
        <taxon>Arachnida</taxon>
        <taxon>Acari</taxon>
        <taxon>Parasitiformes</taxon>
        <taxon>Ixodida</taxon>
        <taxon>Ixodoidea</taxon>
        <taxon>Ixodidae</taxon>
        <taxon>Ixodinae</taxon>
        <taxon>Ixodes</taxon>
    </lineage>
</organism>